<sequence length="312" mass="33715">MLMLCFKRLLYAVFTLAFVACLVFTVTEALPGDFCTGYLGRSATDNNLALCRDNFGLSQPMQERFLSWSSHLAEGNFGLSLSSGRPVNDELLPRLANTALLGGLAAVLAIPLALLLGMVTAIYRDSWLDNLVSGTTLLAMTIPEFITATLLTLVFAVWLPWFPAITLADAHAGLDVLLPNAWLPALTLVLISTAHMMRMMRSSTIDVLSAGFVRMARIRRIPTASLLLRHVLPAAVLPTITLSAMTVAWLLGGVVIIEQVFNYPGIGTLMISAVYDRDIPVVQACALTLSAIYIACNLLADLGVALLNPKLR</sequence>
<dbReference type="PROSITE" id="PS51257">
    <property type="entry name" value="PROKAR_LIPOPROTEIN"/>
    <property type="match status" value="1"/>
</dbReference>
<organism evidence="9 10">
    <name type="scientific">Oceanimonas doudoroffii</name>
    <dbReference type="NCBI Taxonomy" id="84158"/>
    <lineage>
        <taxon>Bacteria</taxon>
        <taxon>Pseudomonadati</taxon>
        <taxon>Pseudomonadota</taxon>
        <taxon>Gammaproteobacteria</taxon>
        <taxon>Aeromonadales</taxon>
        <taxon>Aeromonadaceae</taxon>
        <taxon>Oceanimonas</taxon>
    </lineage>
</organism>
<evidence type="ECO:0000256" key="3">
    <source>
        <dbReference type="ARBA" id="ARBA00022475"/>
    </source>
</evidence>
<feature type="transmembrane region" description="Helical" evidence="7">
    <location>
        <begin position="99"/>
        <end position="123"/>
    </location>
</feature>
<feature type="transmembrane region" description="Helical" evidence="7">
    <location>
        <begin position="135"/>
        <end position="161"/>
    </location>
</feature>
<keyword evidence="10" id="KW-1185">Reference proteome</keyword>
<keyword evidence="2 7" id="KW-0813">Transport</keyword>
<dbReference type="InterPro" id="IPR000515">
    <property type="entry name" value="MetI-like"/>
</dbReference>
<evidence type="ECO:0000256" key="1">
    <source>
        <dbReference type="ARBA" id="ARBA00004651"/>
    </source>
</evidence>
<proteinExistence type="inferred from homology"/>
<feature type="transmembrane region" description="Helical" evidence="7">
    <location>
        <begin position="281"/>
        <end position="307"/>
    </location>
</feature>
<dbReference type="Gene3D" id="1.10.3720.10">
    <property type="entry name" value="MetI-like"/>
    <property type="match status" value="1"/>
</dbReference>
<evidence type="ECO:0000259" key="8">
    <source>
        <dbReference type="PROSITE" id="PS50928"/>
    </source>
</evidence>
<dbReference type="InterPro" id="IPR035906">
    <property type="entry name" value="MetI-like_sf"/>
</dbReference>
<dbReference type="CDD" id="cd06261">
    <property type="entry name" value="TM_PBP2"/>
    <property type="match status" value="1"/>
</dbReference>
<evidence type="ECO:0000313" key="10">
    <source>
        <dbReference type="Proteomes" id="UP000242757"/>
    </source>
</evidence>
<dbReference type="EMBL" id="NBIM01000006">
    <property type="protein sequence ID" value="OXY80981.1"/>
    <property type="molecule type" value="Genomic_DNA"/>
</dbReference>
<keyword evidence="6 7" id="KW-0472">Membrane</keyword>
<evidence type="ECO:0000256" key="5">
    <source>
        <dbReference type="ARBA" id="ARBA00022989"/>
    </source>
</evidence>
<feature type="transmembrane region" description="Helical" evidence="7">
    <location>
        <begin position="235"/>
        <end position="261"/>
    </location>
</feature>
<dbReference type="InterPro" id="IPR045621">
    <property type="entry name" value="BPD_transp_1_N"/>
</dbReference>
<comment type="subcellular location">
    <subcellularLocation>
        <location evidence="1 7">Cell membrane</location>
        <topology evidence="1 7">Multi-pass membrane protein</topology>
    </subcellularLocation>
</comment>
<dbReference type="PANTHER" id="PTHR43163:SF3">
    <property type="entry name" value="PEPTIDE ABC TRANSPORTER PERMEASE PROTEIN"/>
    <property type="match status" value="1"/>
</dbReference>
<evidence type="ECO:0000256" key="4">
    <source>
        <dbReference type="ARBA" id="ARBA00022692"/>
    </source>
</evidence>
<protein>
    <submittedName>
        <fullName evidence="9">ABC transporter permease</fullName>
    </submittedName>
</protein>
<name>A0A233RC76_9GAMM</name>
<dbReference type="RefSeq" id="WP_094201571.1">
    <property type="nucleotide sequence ID" value="NZ_NBIM01000006.1"/>
</dbReference>
<dbReference type="GO" id="GO:0055085">
    <property type="term" value="P:transmembrane transport"/>
    <property type="evidence" value="ECO:0007669"/>
    <property type="project" value="InterPro"/>
</dbReference>
<evidence type="ECO:0000256" key="7">
    <source>
        <dbReference type="RuleBase" id="RU363032"/>
    </source>
</evidence>
<reference evidence="9 10" key="1">
    <citation type="submission" date="2017-08" db="EMBL/GenBank/DDBJ databases">
        <title>A Genome Sequence of Oceanimonas doudoroffii ATCC 27123T.</title>
        <authorList>
            <person name="Brennan M.A."/>
            <person name="Maclea K.S."/>
            <person name="Mcclelland W.D."/>
            <person name="Trachtenberg A.M."/>
        </authorList>
    </citation>
    <scope>NUCLEOTIDE SEQUENCE [LARGE SCALE GENOMIC DNA]</scope>
    <source>
        <strain evidence="9 10">ATCC 27123</strain>
    </source>
</reference>
<dbReference type="OrthoDB" id="9805855at2"/>
<dbReference type="Pfam" id="PF00528">
    <property type="entry name" value="BPD_transp_1"/>
    <property type="match status" value="1"/>
</dbReference>
<dbReference type="GO" id="GO:0005886">
    <property type="term" value="C:plasma membrane"/>
    <property type="evidence" value="ECO:0007669"/>
    <property type="project" value="UniProtKB-SubCell"/>
</dbReference>
<gene>
    <name evidence="9" type="ORF">B6S08_14750</name>
</gene>
<evidence type="ECO:0000256" key="6">
    <source>
        <dbReference type="ARBA" id="ARBA00023136"/>
    </source>
</evidence>
<keyword evidence="4 7" id="KW-0812">Transmembrane</keyword>
<comment type="similarity">
    <text evidence="7">Belongs to the binding-protein-dependent transport system permease family.</text>
</comment>
<feature type="domain" description="ABC transmembrane type-1" evidence="8">
    <location>
        <begin position="95"/>
        <end position="300"/>
    </location>
</feature>
<dbReference type="SUPFAM" id="SSF161098">
    <property type="entry name" value="MetI-like"/>
    <property type="match status" value="1"/>
</dbReference>
<accession>A0A233RC76</accession>
<keyword evidence="3" id="KW-1003">Cell membrane</keyword>
<feature type="transmembrane region" description="Helical" evidence="7">
    <location>
        <begin position="181"/>
        <end position="197"/>
    </location>
</feature>
<dbReference type="Proteomes" id="UP000242757">
    <property type="component" value="Unassembled WGS sequence"/>
</dbReference>
<dbReference type="AlphaFoldDB" id="A0A233RC76"/>
<dbReference type="PANTHER" id="PTHR43163">
    <property type="entry name" value="DIPEPTIDE TRANSPORT SYSTEM PERMEASE PROTEIN DPPB-RELATED"/>
    <property type="match status" value="1"/>
</dbReference>
<evidence type="ECO:0000256" key="2">
    <source>
        <dbReference type="ARBA" id="ARBA00022448"/>
    </source>
</evidence>
<comment type="caution">
    <text evidence="9">The sequence shown here is derived from an EMBL/GenBank/DDBJ whole genome shotgun (WGS) entry which is preliminary data.</text>
</comment>
<dbReference type="PROSITE" id="PS50928">
    <property type="entry name" value="ABC_TM1"/>
    <property type="match status" value="1"/>
</dbReference>
<evidence type="ECO:0000313" key="9">
    <source>
        <dbReference type="EMBL" id="OXY80981.1"/>
    </source>
</evidence>
<dbReference type="Pfam" id="PF19300">
    <property type="entry name" value="BPD_transp_1_N"/>
    <property type="match status" value="1"/>
</dbReference>
<keyword evidence="5 7" id="KW-1133">Transmembrane helix</keyword>